<accession>A0A843V573</accession>
<evidence type="ECO:0000313" key="4">
    <source>
        <dbReference type="EMBL" id="MQL90396.1"/>
    </source>
</evidence>
<dbReference type="Gene3D" id="1.25.40.10">
    <property type="entry name" value="Tetratricopeptide repeat domain"/>
    <property type="match status" value="1"/>
</dbReference>
<dbReference type="NCBIfam" id="TIGR00756">
    <property type="entry name" value="PPR"/>
    <property type="match status" value="1"/>
</dbReference>
<evidence type="ECO:0000256" key="3">
    <source>
        <dbReference type="SAM" id="MobiDB-lite"/>
    </source>
</evidence>
<dbReference type="PROSITE" id="PS51375">
    <property type="entry name" value="PPR"/>
    <property type="match status" value="1"/>
</dbReference>
<evidence type="ECO:0008006" key="6">
    <source>
        <dbReference type="Google" id="ProtNLM"/>
    </source>
</evidence>
<dbReference type="OrthoDB" id="829362at2759"/>
<dbReference type="Proteomes" id="UP000652761">
    <property type="component" value="Unassembled WGS sequence"/>
</dbReference>
<reference evidence="4" key="1">
    <citation type="submission" date="2017-07" db="EMBL/GenBank/DDBJ databases">
        <title>Taro Niue Genome Assembly and Annotation.</title>
        <authorList>
            <person name="Atibalentja N."/>
            <person name="Keating K."/>
            <person name="Fields C.J."/>
        </authorList>
    </citation>
    <scope>NUCLEOTIDE SEQUENCE</scope>
    <source>
        <strain evidence="4">Niue_2</strain>
        <tissue evidence="4">Leaf</tissue>
    </source>
</reference>
<proteinExistence type="predicted"/>
<evidence type="ECO:0000313" key="5">
    <source>
        <dbReference type="Proteomes" id="UP000652761"/>
    </source>
</evidence>
<keyword evidence="1" id="KW-0677">Repeat</keyword>
<comment type="caution">
    <text evidence="4">The sequence shown here is derived from an EMBL/GenBank/DDBJ whole genome shotgun (WGS) entry which is preliminary data.</text>
</comment>
<dbReference type="AlphaFoldDB" id="A0A843V573"/>
<sequence length="301" mass="33078">MSMSSKQRLPSTANSAIASSSYMPSAVTWRRRRSASRRLRIRMWSPGIASSMSMSVGARGVKPLASYLPDSSHGLEAHAVAVKIMGCEDVIVGSSLLNMYCKLGLLSYAHKVYDMMPSRNFVSWAVILLRYAFQKVGDEAFVLFRLLLEEGEYSVNEFALTSALYDVAHQDFSGKGWQIHCLAVKNGNIFLNEDHDYCGGRFLPPKPTPSRPINAFSTMRPSCKVSRSPRRSDGEGAHAPAVPSEALPSSLAGAFRTRAVALLRGTTPDITEQHVWPLRGSPARKVCPKGTEQVLWLTARS</sequence>
<dbReference type="InterPro" id="IPR046960">
    <property type="entry name" value="PPR_At4g14850-like_plant"/>
</dbReference>
<dbReference type="PANTHER" id="PTHR47926:SF477">
    <property type="entry name" value="PENTATRICOPEPTIDE REPEAT-CONTAINING PROTEIN"/>
    <property type="match status" value="1"/>
</dbReference>
<dbReference type="EMBL" id="NMUH01001237">
    <property type="protein sequence ID" value="MQL90396.1"/>
    <property type="molecule type" value="Genomic_DNA"/>
</dbReference>
<feature type="region of interest" description="Disordered" evidence="3">
    <location>
        <begin position="223"/>
        <end position="245"/>
    </location>
</feature>
<dbReference type="InterPro" id="IPR002885">
    <property type="entry name" value="PPR_rpt"/>
</dbReference>
<feature type="repeat" description="PPR" evidence="2">
    <location>
        <begin position="89"/>
        <end position="123"/>
    </location>
</feature>
<dbReference type="PANTHER" id="PTHR47926">
    <property type="entry name" value="PENTATRICOPEPTIDE REPEAT-CONTAINING PROTEIN"/>
    <property type="match status" value="1"/>
</dbReference>
<name>A0A843V573_COLES</name>
<dbReference type="GO" id="GO:0003723">
    <property type="term" value="F:RNA binding"/>
    <property type="evidence" value="ECO:0007669"/>
    <property type="project" value="InterPro"/>
</dbReference>
<protein>
    <recommendedName>
        <fullName evidence="6">Pentatricopeptide repeat-containing protein</fullName>
    </recommendedName>
</protein>
<dbReference type="GO" id="GO:0009451">
    <property type="term" value="P:RNA modification"/>
    <property type="evidence" value="ECO:0007669"/>
    <property type="project" value="InterPro"/>
</dbReference>
<evidence type="ECO:0000256" key="1">
    <source>
        <dbReference type="ARBA" id="ARBA00022737"/>
    </source>
</evidence>
<gene>
    <name evidence="4" type="ORF">Taro_022982</name>
</gene>
<evidence type="ECO:0000256" key="2">
    <source>
        <dbReference type="PROSITE-ProRule" id="PRU00708"/>
    </source>
</evidence>
<keyword evidence="5" id="KW-1185">Reference proteome</keyword>
<dbReference type="InterPro" id="IPR011990">
    <property type="entry name" value="TPR-like_helical_dom_sf"/>
</dbReference>
<organism evidence="4 5">
    <name type="scientific">Colocasia esculenta</name>
    <name type="common">Wild taro</name>
    <name type="synonym">Arum esculentum</name>
    <dbReference type="NCBI Taxonomy" id="4460"/>
    <lineage>
        <taxon>Eukaryota</taxon>
        <taxon>Viridiplantae</taxon>
        <taxon>Streptophyta</taxon>
        <taxon>Embryophyta</taxon>
        <taxon>Tracheophyta</taxon>
        <taxon>Spermatophyta</taxon>
        <taxon>Magnoliopsida</taxon>
        <taxon>Liliopsida</taxon>
        <taxon>Araceae</taxon>
        <taxon>Aroideae</taxon>
        <taxon>Colocasieae</taxon>
        <taxon>Colocasia</taxon>
    </lineage>
</organism>